<feature type="domain" description="Wall-associated receptor kinase galacturonan-binding" evidence="4">
    <location>
        <begin position="28"/>
        <end position="92"/>
    </location>
</feature>
<name>A0A8T1QNB8_CARIL</name>
<dbReference type="PANTHER" id="PTHR33138:SF30">
    <property type="entry name" value="LEAF RUST 10 DISEASE-RESISTANCE LOCUS RECEPTOR-LIKE PROTEIN KINASE-LIKE 2.7"/>
    <property type="match status" value="1"/>
</dbReference>
<reference evidence="5" key="1">
    <citation type="submission" date="2020-12" db="EMBL/GenBank/DDBJ databases">
        <title>WGS assembly of Carya illinoinensis cv. Pawnee.</title>
        <authorList>
            <person name="Platts A."/>
            <person name="Shu S."/>
            <person name="Wright S."/>
            <person name="Barry K."/>
            <person name="Edger P."/>
            <person name="Pires J.C."/>
            <person name="Schmutz J."/>
        </authorList>
    </citation>
    <scope>NUCLEOTIDE SEQUENCE</scope>
    <source>
        <tissue evidence="5">Leaf</tissue>
    </source>
</reference>
<evidence type="ECO:0000256" key="1">
    <source>
        <dbReference type="ARBA" id="ARBA00004167"/>
    </source>
</evidence>
<dbReference type="GO" id="GO:0016020">
    <property type="term" value="C:membrane"/>
    <property type="evidence" value="ECO:0007669"/>
    <property type="project" value="UniProtKB-SubCell"/>
</dbReference>
<dbReference type="PANTHER" id="PTHR33138">
    <property type="entry name" value="OS01G0690200 PROTEIN"/>
    <property type="match status" value="1"/>
</dbReference>
<dbReference type="GO" id="GO:0030247">
    <property type="term" value="F:polysaccharide binding"/>
    <property type="evidence" value="ECO:0007669"/>
    <property type="project" value="InterPro"/>
</dbReference>
<comment type="caution">
    <text evidence="5">The sequence shown here is derived from an EMBL/GenBank/DDBJ whole genome shotgun (WGS) entry which is preliminary data.</text>
</comment>
<evidence type="ECO:0000259" key="4">
    <source>
        <dbReference type="Pfam" id="PF13947"/>
    </source>
</evidence>
<comment type="subcellular location">
    <subcellularLocation>
        <location evidence="1">Membrane</location>
        <topology evidence="1">Single-pass membrane protein</topology>
    </subcellularLocation>
</comment>
<dbReference type="AlphaFoldDB" id="A0A8T1QNB8"/>
<accession>A0A8T1QNB8</accession>
<dbReference type="InterPro" id="IPR025287">
    <property type="entry name" value="WAK_GUB"/>
</dbReference>
<evidence type="ECO:0000256" key="2">
    <source>
        <dbReference type="ARBA" id="ARBA00022729"/>
    </source>
</evidence>
<dbReference type="Pfam" id="PF13947">
    <property type="entry name" value="GUB_WAK_bind"/>
    <property type="match status" value="1"/>
</dbReference>
<evidence type="ECO:0000313" key="6">
    <source>
        <dbReference type="Proteomes" id="UP000811609"/>
    </source>
</evidence>
<feature type="chain" id="PRO_5035946018" description="Wall-associated receptor kinase galacturonan-binding domain-containing protein" evidence="3">
    <location>
        <begin position="29"/>
        <end position="194"/>
    </location>
</feature>
<protein>
    <recommendedName>
        <fullName evidence="4">Wall-associated receptor kinase galacturonan-binding domain-containing protein</fullName>
    </recommendedName>
</protein>
<proteinExistence type="predicted"/>
<dbReference type="EMBL" id="CM031813">
    <property type="protein sequence ID" value="KAG6655713.1"/>
    <property type="molecule type" value="Genomic_DNA"/>
</dbReference>
<feature type="signal peptide" evidence="3">
    <location>
        <begin position="1"/>
        <end position="28"/>
    </location>
</feature>
<evidence type="ECO:0000256" key="3">
    <source>
        <dbReference type="SAM" id="SignalP"/>
    </source>
</evidence>
<gene>
    <name evidence="5" type="ORF">CIPAW_05G234600</name>
</gene>
<keyword evidence="2 3" id="KW-0732">Signal</keyword>
<evidence type="ECO:0000313" key="5">
    <source>
        <dbReference type="EMBL" id="KAG6655713.1"/>
    </source>
</evidence>
<dbReference type="Proteomes" id="UP000811609">
    <property type="component" value="Chromosome 5"/>
</dbReference>
<keyword evidence="6" id="KW-1185">Reference proteome</keyword>
<sequence length="194" mass="21753">MTAFPAGLMVLLIAVVVFLHLLPQDNYCAPSSCGNIPNISFPFRLKSDPLNCGDTRYELLCDENNHTLLSLHGSKYYVSQIDYNNYTIRIIDAGIQEDNYSFIPCYSLNRRGLNNWDSDSGYVIGFWRKQARLIDASEVVVIVNCEKPVAPVPLSISSRLLRIVLILIMDLGLLPTPLCLNIPKGTYILLLAME</sequence>
<organism evidence="5 6">
    <name type="scientific">Carya illinoinensis</name>
    <name type="common">Pecan</name>
    <dbReference type="NCBI Taxonomy" id="32201"/>
    <lineage>
        <taxon>Eukaryota</taxon>
        <taxon>Viridiplantae</taxon>
        <taxon>Streptophyta</taxon>
        <taxon>Embryophyta</taxon>
        <taxon>Tracheophyta</taxon>
        <taxon>Spermatophyta</taxon>
        <taxon>Magnoliopsida</taxon>
        <taxon>eudicotyledons</taxon>
        <taxon>Gunneridae</taxon>
        <taxon>Pentapetalae</taxon>
        <taxon>rosids</taxon>
        <taxon>fabids</taxon>
        <taxon>Fagales</taxon>
        <taxon>Juglandaceae</taxon>
        <taxon>Carya</taxon>
    </lineage>
</organism>